<protein>
    <recommendedName>
        <fullName evidence="1">COQ9 C-terminal domain-containing protein</fullName>
    </recommendedName>
</protein>
<dbReference type="Proteomes" id="UP000886523">
    <property type="component" value="Unassembled WGS sequence"/>
</dbReference>
<gene>
    <name evidence="2" type="ORF">BS47DRAFT_1286636</name>
</gene>
<dbReference type="AlphaFoldDB" id="A0A9P6BB69"/>
<accession>A0A9P6BB69</accession>
<evidence type="ECO:0000313" key="2">
    <source>
        <dbReference type="EMBL" id="KAF9520865.1"/>
    </source>
</evidence>
<dbReference type="EMBL" id="MU128910">
    <property type="protein sequence ID" value="KAF9520865.1"/>
    <property type="molecule type" value="Genomic_DNA"/>
</dbReference>
<organism evidence="2 3">
    <name type="scientific">Hydnum rufescens UP504</name>
    <dbReference type="NCBI Taxonomy" id="1448309"/>
    <lineage>
        <taxon>Eukaryota</taxon>
        <taxon>Fungi</taxon>
        <taxon>Dikarya</taxon>
        <taxon>Basidiomycota</taxon>
        <taxon>Agaricomycotina</taxon>
        <taxon>Agaricomycetes</taxon>
        <taxon>Cantharellales</taxon>
        <taxon>Hydnaceae</taxon>
        <taxon>Hydnum</taxon>
    </lineage>
</organism>
<sequence>MSRALLRRAFPLIPTHGFTRKTLALSFPNAPLSETAVSALFGQGDEAPKTLIRAWMEEGRRQMSVRESPDVLLKRLDWNIPVLPHLKDAFALLSASSSPFVPVIDVRPGLQHAISVADEACHICEPRQNGPVSWYTRRAGIALVYTAAELHQLTSPDTAPGFLRQLLKTSLKPAEVVNELVLFADFAVRGWGGIFRGRGFY</sequence>
<dbReference type="OrthoDB" id="619536at2759"/>
<proteinExistence type="predicted"/>
<name>A0A9P6BB69_9AGAM</name>
<reference evidence="2" key="1">
    <citation type="journal article" date="2020" name="Nat. Commun.">
        <title>Large-scale genome sequencing of mycorrhizal fungi provides insights into the early evolution of symbiotic traits.</title>
        <authorList>
            <person name="Miyauchi S."/>
            <person name="Kiss E."/>
            <person name="Kuo A."/>
            <person name="Drula E."/>
            <person name="Kohler A."/>
            <person name="Sanchez-Garcia M."/>
            <person name="Morin E."/>
            <person name="Andreopoulos B."/>
            <person name="Barry K.W."/>
            <person name="Bonito G."/>
            <person name="Buee M."/>
            <person name="Carver A."/>
            <person name="Chen C."/>
            <person name="Cichocki N."/>
            <person name="Clum A."/>
            <person name="Culley D."/>
            <person name="Crous P.W."/>
            <person name="Fauchery L."/>
            <person name="Girlanda M."/>
            <person name="Hayes R.D."/>
            <person name="Keri Z."/>
            <person name="LaButti K."/>
            <person name="Lipzen A."/>
            <person name="Lombard V."/>
            <person name="Magnuson J."/>
            <person name="Maillard F."/>
            <person name="Murat C."/>
            <person name="Nolan M."/>
            <person name="Ohm R.A."/>
            <person name="Pangilinan J."/>
            <person name="Pereira M.F."/>
            <person name="Perotto S."/>
            <person name="Peter M."/>
            <person name="Pfister S."/>
            <person name="Riley R."/>
            <person name="Sitrit Y."/>
            <person name="Stielow J.B."/>
            <person name="Szollosi G."/>
            <person name="Zifcakova L."/>
            <person name="Stursova M."/>
            <person name="Spatafora J.W."/>
            <person name="Tedersoo L."/>
            <person name="Vaario L.M."/>
            <person name="Yamada A."/>
            <person name="Yan M."/>
            <person name="Wang P."/>
            <person name="Xu J."/>
            <person name="Bruns T."/>
            <person name="Baldrian P."/>
            <person name="Vilgalys R."/>
            <person name="Dunand C."/>
            <person name="Henrissat B."/>
            <person name="Grigoriev I.V."/>
            <person name="Hibbett D."/>
            <person name="Nagy L.G."/>
            <person name="Martin F.M."/>
        </authorList>
    </citation>
    <scope>NUCLEOTIDE SEQUENCE</scope>
    <source>
        <strain evidence="2">UP504</strain>
    </source>
</reference>
<evidence type="ECO:0000259" key="1">
    <source>
        <dbReference type="Pfam" id="PF08511"/>
    </source>
</evidence>
<dbReference type="Pfam" id="PF08511">
    <property type="entry name" value="COQ9"/>
    <property type="match status" value="1"/>
</dbReference>
<evidence type="ECO:0000313" key="3">
    <source>
        <dbReference type="Proteomes" id="UP000886523"/>
    </source>
</evidence>
<dbReference type="InterPro" id="IPR013718">
    <property type="entry name" value="COQ9_C"/>
</dbReference>
<comment type="caution">
    <text evidence="2">The sequence shown here is derived from an EMBL/GenBank/DDBJ whole genome shotgun (WGS) entry which is preliminary data.</text>
</comment>
<feature type="domain" description="COQ9 C-terminal" evidence="1">
    <location>
        <begin position="108"/>
        <end position="155"/>
    </location>
</feature>
<keyword evidence="3" id="KW-1185">Reference proteome</keyword>